<dbReference type="STRING" id="1612308.SAMN05444581_1063"/>
<name>A0A1I3YK00_9HYPH</name>
<accession>A0A1I3YK00</accession>
<protein>
    <submittedName>
        <fullName evidence="1">Uncharacterized protein</fullName>
    </submittedName>
</protein>
<evidence type="ECO:0000313" key="1">
    <source>
        <dbReference type="EMBL" id="SFK32110.1"/>
    </source>
</evidence>
<dbReference type="AlphaFoldDB" id="A0A1I3YK00"/>
<sequence>MQADDQATFKTSATQDFGAWRGGAPLLDEALRVEISHLTELTLPHLKAFDLDLDPELGLACLTADGDAFAVYLNGRLTRSWRKEGHWKPAKIKWFGRAEVVIYPDLSIISADSWRELEQTWPYVFTLSDSYMFIGYDEEAIQRALINDPERHLVSIRTRDGGFEFGFEEIFLEDRDAEFDEPQAAYSFGDCFAFIIYSSDRLWLLDTKTRTYRSIAAPFSLASIHVMSGDDKKTYANFDNRPHVQGHPDLPPFELAVFDLVARTAKKRTFAPVAAALVLAGFDPAMVTLQPNAKGRIIVSDDQKAALLEFCDGD</sequence>
<evidence type="ECO:0000313" key="2">
    <source>
        <dbReference type="Proteomes" id="UP000198755"/>
    </source>
</evidence>
<dbReference type="RefSeq" id="WP_091680907.1">
    <property type="nucleotide sequence ID" value="NZ_FOSN01000006.1"/>
</dbReference>
<proteinExistence type="predicted"/>
<gene>
    <name evidence="1" type="ORF">SAMN05444581_1063</name>
</gene>
<keyword evidence="2" id="KW-1185">Reference proteome</keyword>
<dbReference type="EMBL" id="FOSN01000006">
    <property type="protein sequence ID" value="SFK32110.1"/>
    <property type="molecule type" value="Genomic_DNA"/>
</dbReference>
<reference evidence="1 2" key="1">
    <citation type="submission" date="2016-10" db="EMBL/GenBank/DDBJ databases">
        <authorList>
            <person name="de Groot N.N."/>
        </authorList>
    </citation>
    <scope>NUCLEOTIDE SEQUENCE [LARGE SCALE GENOMIC DNA]</scope>
    <source>
        <strain evidence="1 2">NE2</strain>
    </source>
</reference>
<dbReference type="Proteomes" id="UP000198755">
    <property type="component" value="Unassembled WGS sequence"/>
</dbReference>
<organism evidence="1 2">
    <name type="scientific">Methylocapsa palsarum</name>
    <dbReference type="NCBI Taxonomy" id="1612308"/>
    <lineage>
        <taxon>Bacteria</taxon>
        <taxon>Pseudomonadati</taxon>
        <taxon>Pseudomonadota</taxon>
        <taxon>Alphaproteobacteria</taxon>
        <taxon>Hyphomicrobiales</taxon>
        <taxon>Beijerinckiaceae</taxon>
        <taxon>Methylocapsa</taxon>
    </lineage>
</organism>